<dbReference type="SUPFAM" id="SSF52374">
    <property type="entry name" value="Nucleotidylyl transferase"/>
    <property type="match status" value="1"/>
</dbReference>
<evidence type="ECO:0000256" key="7">
    <source>
        <dbReference type="ARBA" id="ARBA00025217"/>
    </source>
</evidence>
<comment type="catalytic activity">
    <reaction evidence="8">
        <text>tRNA(Ile) + L-isoleucine + ATP = L-isoleucyl-tRNA(Ile) + AMP + diphosphate</text>
        <dbReference type="Rhea" id="RHEA:11060"/>
        <dbReference type="Rhea" id="RHEA-COMP:9666"/>
        <dbReference type="Rhea" id="RHEA-COMP:9695"/>
        <dbReference type="ChEBI" id="CHEBI:30616"/>
        <dbReference type="ChEBI" id="CHEBI:33019"/>
        <dbReference type="ChEBI" id="CHEBI:58045"/>
        <dbReference type="ChEBI" id="CHEBI:78442"/>
        <dbReference type="ChEBI" id="CHEBI:78528"/>
        <dbReference type="ChEBI" id="CHEBI:456215"/>
        <dbReference type="EC" id="6.1.1.5"/>
    </reaction>
</comment>
<feature type="domain" description="Methionyl/Valyl/Leucyl/Isoleucyl-tRNA synthetase anticodon-binding" evidence="11">
    <location>
        <begin position="747"/>
        <end position="893"/>
    </location>
</feature>
<proteinExistence type="predicted"/>
<evidence type="ECO:0000256" key="8">
    <source>
        <dbReference type="ARBA" id="ARBA00048359"/>
    </source>
</evidence>
<evidence type="ECO:0000256" key="1">
    <source>
        <dbReference type="ARBA" id="ARBA00013165"/>
    </source>
</evidence>
<protein>
    <recommendedName>
        <fullName evidence="1 9">Isoleucine--tRNA ligase</fullName>
        <ecNumber evidence="1 9">6.1.1.5</ecNumber>
    </recommendedName>
</protein>
<dbReference type="InterPro" id="IPR014729">
    <property type="entry name" value="Rossmann-like_a/b/a_fold"/>
</dbReference>
<evidence type="ECO:0000256" key="5">
    <source>
        <dbReference type="ARBA" id="ARBA00022917"/>
    </source>
</evidence>
<gene>
    <name evidence="12" type="ORF">AUK04_03220</name>
</gene>
<evidence type="ECO:0000313" key="12">
    <source>
        <dbReference type="EMBL" id="OIP83636.1"/>
    </source>
</evidence>
<dbReference type="GO" id="GO:0004822">
    <property type="term" value="F:isoleucine-tRNA ligase activity"/>
    <property type="evidence" value="ECO:0007669"/>
    <property type="project" value="UniProtKB-UniRule"/>
</dbReference>
<dbReference type="NCBIfam" id="TIGR00392">
    <property type="entry name" value="ileS"/>
    <property type="match status" value="1"/>
</dbReference>
<dbReference type="EMBL" id="MNZM01000078">
    <property type="protein sequence ID" value="OIP83636.1"/>
    <property type="molecule type" value="Genomic_DNA"/>
</dbReference>
<dbReference type="AlphaFoldDB" id="A0A1J5HGA4"/>
<keyword evidence="4" id="KW-0067">ATP-binding</keyword>
<dbReference type="InterPro" id="IPR023586">
    <property type="entry name" value="Ile-tRNA-ligase_type2"/>
</dbReference>
<dbReference type="GO" id="GO:0000049">
    <property type="term" value="F:tRNA binding"/>
    <property type="evidence" value="ECO:0007669"/>
    <property type="project" value="InterPro"/>
</dbReference>
<dbReference type="Pfam" id="PF00133">
    <property type="entry name" value="tRNA-synt_1"/>
    <property type="match status" value="1"/>
</dbReference>
<dbReference type="Pfam" id="PF19302">
    <property type="entry name" value="DUF5915"/>
    <property type="match status" value="1"/>
</dbReference>
<dbReference type="CDD" id="cd07961">
    <property type="entry name" value="Anticodon_Ia_Ile_ABEc"/>
    <property type="match status" value="1"/>
</dbReference>
<dbReference type="Proteomes" id="UP000183758">
    <property type="component" value="Unassembled WGS sequence"/>
</dbReference>
<dbReference type="GO" id="GO:0006428">
    <property type="term" value="P:isoleucyl-tRNA aminoacylation"/>
    <property type="evidence" value="ECO:0007669"/>
    <property type="project" value="UniProtKB-UniRule"/>
</dbReference>
<evidence type="ECO:0000256" key="2">
    <source>
        <dbReference type="ARBA" id="ARBA00022598"/>
    </source>
</evidence>
<evidence type="ECO:0000313" key="13">
    <source>
        <dbReference type="Proteomes" id="UP000183758"/>
    </source>
</evidence>
<name>A0A1J5HGA4_9BACT</name>
<dbReference type="InterPro" id="IPR002301">
    <property type="entry name" value="Ile-tRNA-ligase"/>
</dbReference>
<evidence type="ECO:0000256" key="9">
    <source>
        <dbReference type="NCBIfam" id="TIGR00392"/>
    </source>
</evidence>
<dbReference type="PANTHER" id="PTHR42780">
    <property type="entry name" value="SOLEUCYL-TRNA SYNTHETASE"/>
    <property type="match status" value="1"/>
</dbReference>
<dbReference type="Gene3D" id="1.10.730.10">
    <property type="entry name" value="Isoleucyl-tRNA Synthetase, Domain 1"/>
    <property type="match status" value="1"/>
</dbReference>
<organism evidence="12 13">
    <name type="scientific">Candidatus Roizmanbacteria bacterium CG2_30_33_16</name>
    <dbReference type="NCBI Taxonomy" id="1805340"/>
    <lineage>
        <taxon>Bacteria</taxon>
        <taxon>Candidatus Roizmaniibacteriota</taxon>
    </lineage>
</organism>
<keyword evidence="2 12" id="KW-0436">Ligase</keyword>
<dbReference type="PANTHER" id="PTHR42780:SF1">
    <property type="entry name" value="ISOLEUCINE--TRNA LIGASE, CYTOPLASMIC"/>
    <property type="match status" value="1"/>
</dbReference>
<evidence type="ECO:0000259" key="10">
    <source>
        <dbReference type="Pfam" id="PF00133"/>
    </source>
</evidence>
<dbReference type="InterPro" id="IPR013155">
    <property type="entry name" value="M/V/L/I-tRNA-synth_anticd-bd"/>
</dbReference>
<keyword evidence="6" id="KW-0030">Aminoacyl-tRNA synthetase</keyword>
<comment type="function">
    <text evidence="7">Catalyzes the attachment of isoleucine to tRNA(Ile). As IleRS can inadvertently accommodate and process structurally similar amino acids such as valine, to avoid such errors it has two additional distinct tRNA(Ile)-dependent editing activities. One activity is designated as 'pretransfer' editing and involves the hydrolysis of activated Val-AMP. The other activity is designated 'posttransfer' editing and involves deacylation of mischarged Val-tRNA(Ile).</text>
</comment>
<dbReference type="PRINTS" id="PR00984">
    <property type="entry name" value="TRNASYNTHILE"/>
</dbReference>
<evidence type="ECO:0000256" key="6">
    <source>
        <dbReference type="ARBA" id="ARBA00023146"/>
    </source>
</evidence>
<dbReference type="Gene3D" id="3.40.50.620">
    <property type="entry name" value="HUPs"/>
    <property type="match status" value="2"/>
</dbReference>
<comment type="caution">
    <text evidence="12">The sequence shown here is derived from an EMBL/GenBank/DDBJ whole genome shotgun (WGS) entry which is preliminary data.</text>
</comment>
<dbReference type="GO" id="GO:0005737">
    <property type="term" value="C:cytoplasm"/>
    <property type="evidence" value="ECO:0007669"/>
    <property type="project" value="UniProtKB-UniRule"/>
</dbReference>
<sequence length="1007" mass="118406">MFKPVEANPDFVAMEKRLLEKWEKNKIVDQYLHKNKNSKKTFSFQDGPITANNPMGVHHAWGRTYKDLWQKFNNLIGNRQRFRNGFDCQGLWVEVEVEKELGLKSKKDIENLVPGDKHASIAKFVQLCKDHVYKFSKIQTEQSKHLGYFMDWDHSYYTMTDENNYMIWQFLKKCYENGWIYKGNSSVPWCPRCETAISQHEMLTENYKELVHESVYLKFKIQNPKSQSNSKSKIPNSKFYIPNSYLLVWTTTPWTIPANIAVAVDKNITYVLIEKENKEQIWLAKDAIERVFKKEKVKVIKTVKGDKLAGLKYEGPFDHLEAVNRVANSNPKTFHTVVITDERILPITTTEGTGLVHTAVSAGVEDFLLGKKYGLPMIPVIEDNADYLPGLDWLSGKNAKKHPEIIIDFLKTHKNGEYLLYTERYKHRYPACWRCKTELVWKVADEWYIAMDLCPLQNQKSNTKTLKQRMVEVAKKIKWMPEFGLERELDWLKNMHDWLISKKNRYWGLALPIYECSNCKTFEILGSKEELKKRAVKGIEKMNGQSPHKPFIDDVEIKCQKCGKLIKRIPDVGNPWLDAGIVEYSTISENNKNEPLYSANKEKWRKWFPVDFITESFPGQFKNWFYAQIAMSTVMENEAPFKQVLGFATMMGEDGRPMHKSWGNYINFHEGAEKIGVDVMRWIFARQNPADNLLFGYKKTDEVRRQFYLILWNIYKFFVEYALLDKFDIKKKKEKRKNSKKIENILDIWIMNRLMWLIDTSYKNYSQYNVKDVALEVEGFVSDLSTWYIRRSRDRVWVNSEDKEDQNSFYSTLQKVLENLMIIISPIMPFLTDEIYTNLTGKKSVHLSNWPNIPKEYDFKIDKDMILVREICEVGRRFRKEKQIKMRQPLSEAIIALPSERQFIIQSNLEDYHNLIKQELNVKSIKLAKGKNISVEFNTKITQDLINEGILRDLVRAIQEQRKLLGVKAEDKVDIIVPSDLVFNQVWLSKRVLARKITRGEKLVVEK</sequence>
<dbReference type="InterPro" id="IPR009008">
    <property type="entry name" value="Val/Leu/Ile-tRNA-synth_edit"/>
</dbReference>
<dbReference type="InterPro" id="IPR002300">
    <property type="entry name" value="aa-tRNA-synth_Ia"/>
</dbReference>
<dbReference type="SUPFAM" id="SSF50677">
    <property type="entry name" value="ValRS/IleRS/LeuRS editing domain"/>
    <property type="match status" value="1"/>
</dbReference>
<evidence type="ECO:0000256" key="3">
    <source>
        <dbReference type="ARBA" id="ARBA00022741"/>
    </source>
</evidence>
<keyword evidence="3" id="KW-0547">Nucleotide-binding</keyword>
<keyword evidence="5" id="KW-0648">Protein biosynthesis</keyword>
<dbReference type="InterPro" id="IPR009080">
    <property type="entry name" value="tRNAsynth_Ia_anticodon-bd"/>
</dbReference>
<accession>A0A1J5HGA4</accession>
<dbReference type="SUPFAM" id="SSF47323">
    <property type="entry name" value="Anticodon-binding domain of a subclass of class I aminoacyl-tRNA synthetases"/>
    <property type="match status" value="1"/>
</dbReference>
<evidence type="ECO:0000256" key="4">
    <source>
        <dbReference type="ARBA" id="ARBA00022840"/>
    </source>
</evidence>
<evidence type="ECO:0000259" key="11">
    <source>
        <dbReference type="Pfam" id="PF08264"/>
    </source>
</evidence>
<dbReference type="GO" id="GO:0002161">
    <property type="term" value="F:aminoacyl-tRNA deacylase activity"/>
    <property type="evidence" value="ECO:0007669"/>
    <property type="project" value="InterPro"/>
</dbReference>
<dbReference type="InterPro" id="IPR033709">
    <property type="entry name" value="Anticodon_Ile_ABEc"/>
</dbReference>
<dbReference type="Pfam" id="PF08264">
    <property type="entry name" value="Anticodon_1"/>
    <property type="match status" value="1"/>
</dbReference>
<dbReference type="GO" id="GO:0005524">
    <property type="term" value="F:ATP binding"/>
    <property type="evidence" value="ECO:0007669"/>
    <property type="project" value="UniProtKB-KW"/>
</dbReference>
<dbReference type="EC" id="6.1.1.5" evidence="1 9"/>
<dbReference type="Gene3D" id="3.90.740.10">
    <property type="entry name" value="Valyl/Leucyl/Isoleucyl-tRNA synthetase, editing domain"/>
    <property type="match status" value="1"/>
</dbReference>
<feature type="domain" description="Aminoacyl-tRNA synthetase class Ia" evidence="10">
    <location>
        <begin position="18"/>
        <end position="686"/>
    </location>
</feature>
<reference evidence="12 13" key="1">
    <citation type="journal article" date="2016" name="Environ. Microbiol.">
        <title>Genomic resolution of a cold subsurface aquifer community provides metabolic insights for novel microbes adapted to high CO concentrations.</title>
        <authorList>
            <person name="Probst A.J."/>
            <person name="Castelle C.J."/>
            <person name="Singh A."/>
            <person name="Brown C.T."/>
            <person name="Anantharaman K."/>
            <person name="Sharon I."/>
            <person name="Hug L.A."/>
            <person name="Burstein D."/>
            <person name="Emerson J.B."/>
            <person name="Thomas B.C."/>
            <person name="Banfield J.F."/>
        </authorList>
    </citation>
    <scope>NUCLEOTIDE SEQUENCE [LARGE SCALE GENOMIC DNA]</scope>
    <source>
        <strain evidence="12">CG2_30_33_16</strain>
    </source>
</reference>